<dbReference type="Proteomes" id="UP000770717">
    <property type="component" value="Unassembled WGS sequence"/>
</dbReference>
<evidence type="ECO:0000256" key="4">
    <source>
        <dbReference type="ARBA" id="ARBA00022691"/>
    </source>
</evidence>
<dbReference type="PANTHER" id="PTHR13563:SF19">
    <property type="entry name" value="TRNA METHYLTRANSFERASE 10 HOMOLOG B"/>
    <property type="match status" value="1"/>
</dbReference>
<comment type="caution">
    <text evidence="8">The sequence shown here is derived from an EMBL/GenBank/DDBJ whole genome shotgun (WGS) entry which is preliminary data.</text>
</comment>
<evidence type="ECO:0000256" key="6">
    <source>
        <dbReference type="SAM" id="MobiDB-lite"/>
    </source>
</evidence>
<dbReference type="AlphaFoldDB" id="A0A8J6KBA2"/>
<dbReference type="InterPro" id="IPR038459">
    <property type="entry name" value="MT_TRM10-typ_sf"/>
</dbReference>
<evidence type="ECO:0000313" key="8">
    <source>
        <dbReference type="EMBL" id="KAG9486622.1"/>
    </source>
</evidence>
<feature type="region of interest" description="Disordered" evidence="6">
    <location>
        <begin position="119"/>
        <end position="142"/>
    </location>
</feature>
<evidence type="ECO:0000313" key="9">
    <source>
        <dbReference type="Proteomes" id="UP000770717"/>
    </source>
</evidence>
<dbReference type="EMBL" id="WNTK01000003">
    <property type="protein sequence ID" value="KAG9486622.1"/>
    <property type="molecule type" value="Genomic_DNA"/>
</dbReference>
<dbReference type="PROSITE" id="PS51675">
    <property type="entry name" value="SAM_MT_TRM10"/>
    <property type="match status" value="1"/>
</dbReference>
<feature type="compositionally biased region" description="Basic and acidic residues" evidence="6">
    <location>
        <begin position="126"/>
        <end position="135"/>
    </location>
</feature>
<feature type="domain" description="SAM-dependent MTase TRM10-type" evidence="7">
    <location>
        <begin position="156"/>
        <end position="290"/>
    </location>
</feature>
<evidence type="ECO:0000259" key="7">
    <source>
        <dbReference type="PROSITE" id="PS51675"/>
    </source>
</evidence>
<dbReference type="InterPro" id="IPR028564">
    <property type="entry name" value="MT_TRM10-typ"/>
</dbReference>
<comment type="catalytic activity">
    <reaction evidence="5">
        <text>guanosine(9) in tRNA + S-adenosyl-L-methionine = N(1)-methylguanosine(9) in tRNA + S-adenosyl-L-homocysteine + H(+)</text>
        <dbReference type="Rhea" id="RHEA:43156"/>
        <dbReference type="Rhea" id="RHEA-COMP:10367"/>
        <dbReference type="Rhea" id="RHEA-COMP:10368"/>
        <dbReference type="ChEBI" id="CHEBI:15378"/>
        <dbReference type="ChEBI" id="CHEBI:57856"/>
        <dbReference type="ChEBI" id="CHEBI:59789"/>
        <dbReference type="ChEBI" id="CHEBI:73542"/>
        <dbReference type="ChEBI" id="CHEBI:74269"/>
        <dbReference type="EC" id="2.1.1.221"/>
    </reaction>
</comment>
<evidence type="ECO:0000256" key="3">
    <source>
        <dbReference type="ARBA" id="ARBA00022679"/>
    </source>
</evidence>
<name>A0A8J6KBA2_ELECQ</name>
<evidence type="ECO:0000256" key="1">
    <source>
        <dbReference type="ARBA" id="ARBA00012797"/>
    </source>
</evidence>
<dbReference type="EC" id="2.1.1.221" evidence="1"/>
<sequence>MSPLEALPLCDDVTESDECGAQLVTVEWSTTRTGPPEDMMRLTEDQICSGTVTCTVGTEADGVERKETPEETPSLLDHLPLIHIDFDGDESRLRSQEDHTCCSRNVMRKQRHWEKIVAAKKSKRRQEKETRKAKQCDAGAGADRQQHSKKFLKALTKERLLAAKVSGSRLCIDLSMTDHMSKKEISRLAAQIRRLYGSNKKATQPFWLYLTGFVEDGPLHDECVRMNDGFDRYLCSIFYVATVKPEAGPKPCKLECHQEKALFFETRFYRKILDEAVLQQTLRILKLNKK</sequence>
<evidence type="ECO:0000256" key="5">
    <source>
        <dbReference type="ARBA" id="ARBA00048434"/>
    </source>
</evidence>
<keyword evidence="4" id="KW-0949">S-adenosyl-L-methionine</keyword>
<gene>
    <name evidence="8" type="ORF">GDO78_006802</name>
</gene>
<evidence type="ECO:0000256" key="2">
    <source>
        <dbReference type="ARBA" id="ARBA00022603"/>
    </source>
</evidence>
<dbReference type="GO" id="GO:0000049">
    <property type="term" value="F:tRNA binding"/>
    <property type="evidence" value="ECO:0007669"/>
    <property type="project" value="TreeGrafter"/>
</dbReference>
<dbReference type="GO" id="GO:0052905">
    <property type="term" value="F:tRNA (guanosine(9)-N1)-methyltransferase activity"/>
    <property type="evidence" value="ECO:0007669"/>
    <property type="project" value="UniProtKB-EC"/>
</dbReference>
<keyword evidence="9" id="KW-1185">Reference proteome</keyword>
<dbReference type="Gene3D" id="3.40.1280.30">
    <property type="match status" value="1"/>
</dbReference>
<dbReference type="GO" id="GO:0002939">
    <property type="term" value="P:tRNA N1-guanine methylation"/>
    <property type="evidence" value="ECO:0007669"/>
    <property type="project" value="TreeGrafter"/>
</dbReference>
<dbReference type="InterPro" id="IPR007356">
    <property type="entry name" value="tRNA_m1G_MeTrfase_euk"/>
</dbReference>
<dbReference type="PANTHER" id="PTHR13563">
    <property type="entry name" value="TRNA (GUANINE-9-) METHYLTRANSFERASE"/>
    <property type="match status" value="1"/>
</dbReference>
<proteinExistence type="predicted"/>
<keyword evidence="2" id="KW-0489">Methyltransferase</keyword>
<dbReference type="GO" id="GO:0005654">
    <property type="term" value="C:nucleoplasm"/>
    <property type="evidence" value="ECO:0007669"/>
    <property type="project" value="TreeGrafter"/>
</dbReference>
<organism evidence="8 9">
    <name type="scientific">Eleutherodactylus coqui</name>
    <name type="common">Puerto Rican coqui</name>
    <dbReference type="NCBI Taxonomy" id="57060"/>
    <lineage>
        <taxon>Eukaryota</taxon>
        <taxon>Metazoa</taxon>
        <taxon>Chordata</taxon>
        <taxon>Craniata</taxon>
        <taxon>Vertebrata</taxon>
        <taxon>Euteleostomi</taxon>
        <taxon>Amphibia</taxon>
        <taxon>Batrachia</taxon>
        <taxon>Anura</taxon>
        <taxon>Neobatrachia</taxon>
        <taxon>Hyloidea</taxon>
        <taxon>Eleutherodactylidae</taxon>
        <taxon>Eleutherodactylinae</taxon>
        <taxon>Eleutherodactylus</taxon>
        <taxon>Eleutherodactylus</taxon>
    </lineage>
</organism>
<protein>
    <recommendedName>
        <fullName evidence="1">tRNA (guanine(9)-N(1))-methyltransferase</fullName>
        <ecNumber evidence="1">2.1.1.221</ecNumber>
    </recommendedName>
</protein>
<dbReference type="OrthoDB" id="278300at2759"/>
<keyword evidence="3" id="KW-0808">Transferase</keyword>
<accession>A0A8J6KBA2</accession>
<reference evidence="8" key="1">
    <citation type="thesis" date="2020" institute="ProQuest LLC" country="789 East Eisenhower Parkway, Ann Arbor, MI, USA">
        <title>Comparative Genomics and Chromosome Evolution.</title>
        <authorList>
            <person name="Mudd A.B."/>
        </authorList>
    </citation>
    <scope>NUCLEOTIDE SEQUENCE</scope>
    <source>
        <strain evidence="8">HN-11 Male</strain>
        <tissue evidence="8">Kidney and liver</tissue>
    </source>
</reference>